<organism evidence="2">
    <name type="scientific">uncultured Caudovirales phage</name>
    <dbReference type="NCBI Taxonomy" id="2100421"/>
    <lineage>
        <taxon>Viruses</taxon>
        <taxon>Duplodnaviria</taxon>
        <taxon>Heunggongvirae</taxon>
        <taxon>Uroviricota</taxon>
        <taxon>Caudoviricetes</taxon>
        <taxon>Peduoviridae</taxon>
        <taxon>Maltschvirus</taxon>
        <taxon>Maltschvirus maltsch</taxon>
    </lineage>
</organism>
<dbReference type="EMBL" id="LR798417">
    <property type="protein sequence ID" value="CAB5230067.1"/>
    <property type="molecule type" value="Genomic_DNA"/>
</dbReference>
<dbReference type="EMBL" id="LR797342">
    <property type="protein sequence ID" value="CAB4203906.1"/>
    <property type="molecule type" value="Genomic_DNA"/>
</dbReference>
<protein>
    <recommendedName>
        <fullName evidence="3">Endonuclease</fullName>
    </recommendedName>
</protein>
<dbReference type="Pfam" id="PF24579">
    <property type="entry name" value="PDDEXK_14"/>
    <property type="match status" value="1"/>
</dbReference>
<evidence type="ECO:0000313" key="1">
    <source>
        <dbReference type="EMBL" id="CAB4203906.1"/>
    </source>
</evidence>
<name>A0A6J7XFZ9_9CAUD</name>
<proteinExistence type="predicted"/>
<reference evidence="2" key="1">
    <citation type="submission" date="2020-05" db="EMBL/GenBank/DDBJ databases">
        <authorList>
            <person name="Chiriac C."/>
            <person name="Salcher M."/>
            <person name="Ghai R."/>
            <person name="Kavagutti S V."/>
        </authorList>
    </citation>
    <scope>NUCLEOTIDE SEQUENCE</scope>
</reference>
<sequence length="152" mass="18061">MVTYETDADQSREELAAQRLATHFRGTMVRSAKYEPYDRVLYDEHRVVCALLEIKCRDYPYDYLCRNDYMLSERKVMEIRLLAGACNVVPLVMVACLDRDFMLDLGDDSYRVETRCVNDRAVTHQGVIMRDERMCFWSAHHFRRTEDINWLC</sequence>
<dbReference type="InterPro" id="IPR057104">
    <property type="entry name" value="PDDEXK_14"/>
</dbReference>
<accession>A0A6J7XFZ9</accession>
<evidence type="ECO:0008006" key="3">
    <source>
        <dbReference type="Google" id="ProtNLM"/>
    </source>
</evidence>
<gene>
    <name evidence="1" type="ORF">UFOVP1389_9</name>
    <name evidence="2" type="ORF">UFOVP1566_39</name>
</gene>
<evidence type="ECO:0000313" key="2">
    <source>
        <dbReference type="EMBL" id="CAB5230067.1"/>
    </source>
</evidence>